<feature type="repeat" description="RCC1" evidence="2">
    <location>
        <begin position="309"/>
        <end position="359"/>
    </location>
</feature>
<dbReference type="InterPro" id="IPR051625">
    <property type="entry name" value="Signaling_Regulatory_Domain"/>
</dbReference>
<evidence type="ECO:0000256" key="1">
    <source>
        <dbReference type="ARBA" id="ARBA00022737"/>
    </source>
</evidence>
<feature type="repeat" description="RCC1" evidence="2">
    <location>
        <begin position="360"/>
        <end position="410"/>
    </location>
</feature>
<feature type="repeat" description="RCC1" evidence="2">
    <location>
        <begin position="661"/>
        <end position="713"/>
    </location>
</feature>
<dbReference type="PROSITE" id="PS00626">
    <property type="entry name" value="RCC1_2"/>
    <property type="match status" value="2"/>
</dbReference>
<proteinExistence type="predicted"/>
<feature type="coiled-coil region" evidence="3">
    <location>
        <begin position="1749"/>
        <end position="1776"/>
    </location>
</feature>
<dbReference type="PRINTS" id="PR00633">
    <property type="entry name" value="RCCNDNSATION"/>
</dbReference>
<feature type="repeat" description="RCC1" evidence="2">
    <location>
        <begin position="820"/>
        <end position="868"/>
    </location>
</feature>
<feature type="repeat" description="RCC1" evidence="2">
    <location>
        <begin position="870"/>
        <end position="926"/>
    </location>
</feature>
<reference evidence="6" key="1">
    <citation type="submission" date="2021-09" db="EMBL/GenBank/DDBJ databases">
        <authorList>
            <consortium name="AG Swart"/>
            <person name="Singh M."/>
            <person name="Singh A."/>
            <person name="Seah K."/>
            <person name="Emmerich C."/>
        </authorList>
    </citation>
    <scope>NUCLEOTIDE SEQUENCE</scope>
    <source>
        <strain evidence="6">ATCC30299</strain>
    </source>
</reference>
<feature type="repeat" description="RCC1" evidence="2">
    <location>
        <begin position="770"/>
        <end position="819"/>
    </location>
</feature>
<dbReference type="Gene3D" id="2.130.10.30">
    <property type="entry name" value="Regulator of chromosome condensation 1/beta-lactamase-inhibitor protein II"/>
    <property type="match status" value="3"/>
</dbReference>
<evidence type="ECO:0000256" key="4">
    <source>
        <dbReference type="SAM" id="MobiDB-lite"/>
    </source>
</evidence>
<keyword evidence="1" id="KW-0677">Repeat</keyword>
<keyword evidence="7" id="KW-1185">Reference proteome</keyword>
<accession>A0AAU9JVQ5</accession>
<evidence type="ECO:0000313" key="7">
    <source>
        <dbReference type="Proteomes" id="UP001162131"/>
    </source>
</evidence>
<evidence type="ECO:0000313" key="6">
    <source>
        <dbReference type="EMBL" id="CAG9327518.1"/>
    </source>
</evidence>
<dbReference type="PROSITE" id="PS50012">
    <property type="entry name" value="RCC1_3"/>
    <property type="match status" value="8"/>
</dbReference>
<feature type="domain" description="RCC1-like" evidence="5">
    <location>
        <begin position="477"/>
        <end position="798"/>
    </location>
</feature>
<dbReference type="Pfam" id="PF13540">
    <property type="entry name" value="RCC1_2"/>
    <property type="match status" value="2"/>
</dbReference>
<keyword evidence="3" id="KW-0175">Coiled coil</keyword>
<protein>
    <recommendedName>
        <fullName evidence="5">RCC1-like domain-containing protein</fullName>
    </recommendedName>
</protein>
<organism evidence="6 7">
    <name type="scientific">Blepharisma stoltei</name>
    <dbReference type="NCBI Taxonomy" id="1481888"/>
    <lineage>
        <taxon>Eukaryota</taxon>
        <taxon>Sar</taxon>
        <taxon>Alveolata</taxon>
        <taxon>Ciliophora</taxon>
        <taxon>Postciliodesmatophora</taxon>
        <taxon>Heterotrichea</taxon>
        <taxon>Heterotrichida</taxon>
        <taxon>Blepharismidae</taxon>
        <taxon>Blepharisma</taxon>
    </lineage>
</organism>
<name>A0AAU9JVQ5_9CILI</name>
<feature type="repeat" description="RCC1" evidence="2">
    <location>
        <begin position="717"/>
        <end position="769"/>
    </location>
</feature>
<evidence type="ECO:0000259" key="5">
    <source>
        <dbReference type="Pfam" id="PF25390"/>
    </source>
</evidence>
<dbReference type="InterPro" id="IPR058923">
    <property type="entry name" value="RCC1-like_dom"/>
</dbReference>
<comment type="caution">
    <text evidence="6">The sequence shown here is derived from an EMBL/GenBank/DDBJ whole genome shotgun (WGS) entry which is preliminary data.</text>
</comment>
<feature type="repeat" description="RCC1" evidence="2">
    <location>
        <begin position="590"/>
        <end position="660"/>
    </location>
</feature>
<dbReference type="Pfam" id="PF25390">
    <property type="entry name" value="WD40_RLD"/>
    <property type="match status" value="1"/>
</dbReference>
<dbReference type="SUPFAM" id="SSF50985">
    <property type="entry name" value="RCC1/BLIP-II"/>
    <property type="match status" value="3"/>
</dbReference>
<dbReference type="Proteomes" id="UP001162131">
    <property type="component" value="Unassembled WGS sequence"/>
</dbReference>
<dbReference type="EMBL" id="CAJZBQ010000044">
    <property type="protein sequence ID" value="CAG9327518.1"/>
    <property type="molecule type" value="Genomic_DNA"/>
</dbReference>
<dbReference type="InterPro" id="IPR009091">
    <property type="entry name" value="RCC1/BLIP-II"/>
</dbReference>
<sequence>MHSHQKKALLSCSGNHAAAIGIYGHLYVWGKNTTSVEEATLSLTRESAPAKVQERFTSQLGFSDREITYIESPIPLKLKHDVYHILADQVACGPNFTCIIGKEKVPFDIFKTEEEEEEGKDESQEETEDKTEDPFDYEIADDDYKPTKAALDNLRSPETSGSLEEIIMVGKHLRSEITGYLSEHKLEIMTLFKSSRLKEVSFINILKNQIKTVIHENKLTTYIKAKNMRVPGSKVYLKPIYELVRKCKESQGTLFIFGNDAAPMKGEQYQTQRIIEPTMTYHLVQLPIGVICTKVSCGENFVLVLSNVGDVYSWGKVKIPALGIKKPTNFTSITPMGEPLKDITDIACGKSHCLALRHGGIVYSWGDGEFGKLGQGNNDSFRKAEPINLDNDNGLFIRAGDRSSLCVVDSDVFYAWGDSSQGQFGKEGIFDKPDKIRTLFPIHDAAIGDKCIVFVSQYGELHVYGPRSIASEGETNISEKHRHLSEVRFEMITAKDDVFFALTTNGSIYSWSYKMDIDGKFIAPPNIGRPVSKKYPAEIPYEILSASQQFVSHEAKETKETEEVDVIQKSTRIVRTGCLEENTVLLSDAGEVFITGSGKYGQLGMTLESTLEEDEETKGYEETEPELKQFSLIPKLSNRLRSKIVSIVCGYHHVIAIKSDGVFLAWGLNAQGQLGLGNFAQKHKIPMPIEALKGKRGVSAAAGESHTLVIVEENGEKAVYAFGSAESGKLGLGNIKSTTLIATPREIPSLKNAKHVSCGEIHSLAIGYDGNIYTWGDGYKGQLGHGNRESYLEPKVFSGTMEWNAAECGAYHSAAIDRLGKVWHWGESNFTDEESGLIYAPIRLKGLEQVPFSALACGYGYTMAVTEARSTVYAWGKQVHMRLFTLKNDIPEGENTANPIPNTIPNREKVESISAGKFHGIIATNDGSVYVWGYAYNGRLGDPEATLTNKCKPYDGKPLDLSYILTKVDEDQDAMKTEDAKLTLQELLHNEPDELKETSIRECDKENIKKFTDCIDRFLELSQMDKVQESFFSRIKHKLLSRIQQEPFKCVFNDKGVEKNEELEEKNFYYCAMMTTYQMHACYSFKLLNRNIPDDRKLSFMNLIFTDMEEDRRLIYTAIYLCQMLLKKKLEEESINYPDFLNDPNLLYRKLFVKTICASSQDYDVIRSIAHSCISNMVNVINDDPHGIDPNPMVGLKTQAQNLITAYAMNRSNVDKRMSKLKSVIDAIAMNIKKHLQSNPVSSVVILLVKDLLMQCKARFKKPIHKLEPGKELTNRTVHAVLGMVFEPVEFAIKDPTSYLVPLEASMENQQKNLDSLGEAVKGFFAGVQLGEPEERWYREINELNINNELYLVNKREIVREIFTQKAVLEEEAVLALFEHSLNPTDKVITINVQNLVRLHNVTQSNLEALRVNSPSYDPLCILMSALKNVPSLKSFGKNETVNLRLMTRALRQDQSLVRCPNCSMLVPREMAPNNFKPVISLYDPMPPNSGQYMLTKIMGEGYKKNDKVKISEYLNEYRNLCEKYMKDFDTIEKITLLLIDVDTKIASKDEVAVISDEDEREDLCVKLREENLKGTEAQCKEEFKRRKEHYIQQKKLMSMLDRLENALNQYSATTLIPEGTRRKVLFNVEYGCSNRDLEKFSDSVIYSIYMNKIRDYTVKKTMSIELFENLKEDMKDNLRGFCKRTLAELKRKKIISDFIIPQKFKPKDIYLTFEIEEDIITFIATYSPSKINFLGRNDFGEEQILCNEKLTIHMLEQMREEVKQAKEEGQEKVRTIPEQNKASTVKFEFFTDKLIKLIGTIEDQVATYVQNVIINEGEVAAPETHHRG</sequence>
<evidence type="ECO:0000256" key="2">
    <source>
        <dbReference type="PROSITE-ProRule" id="PRU00235"/>
    </source>
</evidence>
<dbReference type="InterPro" id="IPR000408">
    <property type="entry name" value="Reg_chr_condens"/>
</dbReference>
<gene>
    <name evidence="6" type="ORF">BSTOLATCC_MIC44153</name>
</gene>
<feature type="region of interest" description="Disordered" evidence="4">
    <location>
        <begin position="113"/>
        <end position="139"/>
    </location>
</feature>
<dbReference type="PANTHER" id="PTHR22872">
    <property type="entry name" value="BTK-BINDING PROTEIN-RELATED"/>
    <property type="match status" value="1"/>
</dbReference>
<evidence type="ECO:0000256" key="3">
    <source>
        <dbReference type="SAM" id="Coils"/>
    </source>
</evidence>